<keyword evidence="2" id="KW-0812">Transmembrane</keyword>
<dbReference type="AlphaFoldDB" id="A0AAE1IA69"/>
<gene>
    <name evidence="4" type="ORF">Triagg1_8645</name>
</gene>
<evidence type="ECO:0000313" key="4">
    <source>
        <dbReference type="EMBL" id="KAK4065206.1"/>
    </source>
</evidence>
<dbReference type="InterPro" id="IPR046529">
    <property type="entry name" value="DUF6594"/>
</dbReference>
<accession>A0AAE1IA69</accession>
<evidence type="ECO:0000259" key="3">
    <source>
        <dbReference type="Pfam" id="PF20237"/>
    </source>
</evidence>
<dbReference type="Pfam" id="PF20237">
    <property type="entry name" value="DUF6594"/>
    <property type="match status" value="1"/>
</dbReference>
<protein>
    <recommendedName>
        <fullName evidence="3">DUF6594 domain-containing protein</fullName>
    </recommendedName>
</protein>
<evidence type="ECO:0000256" key="1">
    <source>
        <dbReference type="SAM" id="MobiDB-lite"/>
    </source>
</evidence>
<name>A0AAE1IA69_9HYPO</name>
<feature type="transmembrane region" description="Helical" evidence="2">
    <location>
        <begin position="260"/>
        <end position="278"/>
    </location>
</feature>
<evidence type="ECO:0000313" key="5">
    <source>
        <dbReference type="Proteomes" id="UP001273209"/>
    </source>
</evidence>
<feature type="transmembrane region" description="Helical" evidence="2">
    <location>
        <begin position="311"/>
        <end position="330"/>
    </location>
</feature>
<organism evidence="4 5">
    <name type="scientific">Trichoderma aggressivum f. europaeum</name>
    <dbReference type="NCBI Taxonomy" id="173218"/>
    <lineage>
        <taxon>Eukaryota</taxon>
        <taxon>Fungi</taxon>
        <taxon>Dikarya</taxon>
        <taxon>Ascomycota</taxon>
        <taxon>Pezizomycotina</taxon>
        <taxon>Sordariomycetes</taxon>
        <taxon>Hypocreomycetidae</taxon>
        <taxon>Hypocreales</taxon>
        <taxon>Hypocreaceae</taxon>
        <taxon>Trichoderma</taxon>
    </lineage>
</organism>
<dbReference type="EMBL" id="JAWRVG010000043">
    <property type="protein sequence ID" value="KAK4065206.1"/>
    <property type="molecule type" value="Genomic_DNA"/>
</dbReference>
<proteinExistence type="predicted"/>
<dbReference type="Proteomes" id="UP001273209">
    <property type="component" value="Unassembled WGS sequence"/>
</dbReference>
<dbReference type="RefSeq" id="XP_062752455.1">
    <property type="nucleotide sequence ID" value="XM_062903514.1"/>
</dbReference>
<evidence type="ECO:0000256" key="2">
    <source>
        <dbReference type="SAM" id="Phobius"/>
    </source>
</evidence>
<feature type="region of interest" description="Disordered" evidence="1">
    <location>
        <begin position="23"/>
        <end position="99"/>
    </location>
</feature>
<dbReference type="GeneID" id="87923419"/>
<feature type="compositionally biased region" description="Basic and acidic residues" evidence="1">
    <location>
        <begin position="86"/>
        <end position="99"/>
    </location>
</feature>
<keyword evidence="5" id="KW-1185">Reference proteome</keyword>
<feature type="compositionally biased region" description="Basic and acidic residues" evidence="1">
    <location>
        <begin position="23"/>
        <end position="42"/>
    </location>
</feature>
<reference evidence="4" key="1">
    <citation type="submission" date="2023-11" db="EMBL/GenBank/DDBJ databases">
        <title>The genome sequences of three competitors of mushroom-forming fungi.</title>
        <authorList>
            <person name="Beijen E."/>
            <person name="Ohm R.A."/>
        </authorList>
    </citation>
    <scope>NUCLEOTIDE SEQUENCE</scope>
    <source>
        <strain evidence="4">CBS 100526</strain>
    </source>
</reference>
<comment type="caution">
    <text evidence="4">The sequence shown here is derived from an EMBL/GenBank/DDBJ whole genome shotgun (WGS) entry which is preliminary data.</text>
</comment>
<keyword evidence="2" id="KW-1133">Transmembrane helix</keyword>
<keyword evidence="2" id="KW-0472">Membrane</keyword>
<feature type="domain" description="DUF6594" evidence="3">
    <location>
        <begin position="212"/>
        <end position="325"/>
    </location>
</feature>
<feature type="transmembrane region" description="Helical" evidence="2">
    <location>
        <begin position="284"/>
        <end position="304"/>
    </location>
</feature>
<sequence length="337" mass="37745">MNTDLEKGKFSNANVSVPISRITAEHRRGNDVPAHNEEEGHTRLSMINSNHRRKSPDRRISEGSRRSLRRRGTARTVNFDGSVRYGGDEAHTGEEETQSREKALEKNLLDHFIESIFMTLDPKPDIPGKGLVISLAGLQRMRLRKLQADLSNRVMEMHFNHNMPGDWEFLLKEYTQAVRDYDFIKTCVDRPDDPFIIASRRKLEAGILTFELQNFPRPGNPDSHDEDWSTIDIPPGTQQDTFGRGDLSQKAKLRALIKRVAMAVFSGLFLLAPMWIMVLHPTTYTGLVLTTVFTFAFAIVMAVVLRGDSTIAVMSSTAAYAAVLVVFVGTTTGPGSN</sequence>